<reference evidence="1 2" key="1">
    <citation type="submission" date="2023-05" db="EMBL/GenBank/DDBJ databases">
        <title>Sedimentitalea sp. nov. JM2-8.</title>
        <authorList>
            <person name="Huang J."/>
        </authorList>
    </citation>
    <scope>NUCLEOTIDE SEQUENCE [LARGE SCALE GENOMIC DNA]</scope>
    <source>
        <strain evidence="1 2">JM2-8</strain>
    </source>
</reference>
<proteinExistence type="predicted"/>
<name>A0ABT7FJ80_9RHOB</name>
<evidence type="ECO:0008006" key="3">
    <source>
        <dbReference type="Google" id="ProtNLM"/>
    </source>
</evidence>
<dbReference type="EMBL" id="JASNJE010000030">
    <property type="protein sequence ID" value="MDK3075090.1"/>
    <property type="molecule type" value="Genomic_DNA"/>
</dbReference>
<comment type="caution">
    <text evidence="1">The sequence shown here is derived from an EMBL/GenBank/DDBJ whole genome shotgun (WGS) entry which is preliminary data.</text>
</comment>
<accession>A0ABT7FJ80</accession>
<keyword evidence="2" id="KW-1185">Reference proteome</keyword>
<protein>
    <recommendedName>
        <fullName evidence="3">Chaperone modulatory protein CbpM</fullName>
    </recommendedName>
</protein>
<sequence>MTLRYTETQVISAVAELTPTRLSRFIQAEFVVPVQTDTGPQYREIDLARLTLLCELSDDFDLDEDALSVILSLIDQLHSARSDLRRLLEAVQGESQDVRDRIVRALTGS</sequence>
<dbReference type="Proteomes" id="UP001227126">
    <property type="component" value="Unassembled WGS sequence"/>
</dbReference>
<organism evidence="1 2">
    <name type="scientific">Sedimentitalea xiamensis</name>
    <dbReference type="NCBI Taxonomy" id="3050037"/>
    <lineage>
        <taxon>Bacteria</taxon>
        <taxon>Pseudomonadati</taxon>
        <taxon>Pseudomonadota</taxon>
        <taxon>Alphaproteobacteria</taxon>
        <taxon>Rhodobacterales</taxon>
        <taxon>Paracoccaceae</taxon>
        <taxon>Sedimentitalea</taxon>
    </lineage>
</organism>
<dbReference type="RefSeq" id="WP_284487020.1">
    <property type="nucleotide sequence ID" value="NZ_JASNJE010000030.1"/>
</dbReference>
<evidence type="ECO:0000313" key="1">
    <source>
        <dbReference type="EMBL" id="MDK3075090.1"/>
    </source>
</evidence>
<dbReference type="Gene3D" id="1.10.1660.10">
    <property type="match status" value="1"/>
</dbReference>
<evidence type="ECO:0000313" key="2">
    <source>
        <dbReference type="Proteomes" id="UP001227126"/>
    </source>
</evidence>
<gene>
    <name evidence="1" type="ORF">QO034_18535</name>
</gene>